<evidence type="ECO:0000256" key="10">
    <source>
        <dbReference type="PROSITE-ProRule" id="PRU00124"/>
    </source>
</evidence>
<protein>
    <submittedName>
        <fullName evidence="11">Uncharacterized protein</fullName>
    </submittedName>
</protein>
<organism evidence="11 12">
    <name type="scientific">Halocaridina rubra</name>
    <name type="common">Hawaiian red shrimp</name>
    <dbReference type="NCBI Taxonomy" id="373956"/>
    <lineage>
        <taxon>Eukaryota</taxon>
        <taxon>Metazoa</taxon>
        <taxon>Ecdysozoa</taxon>
        <taxon>Arthropoda</taxon>
        <taxon>Crustacea</taxon>
        <taxon>Multicrustacea</taxon>
        <taxon>Malacostraca</taxon>
        <taxon>Eumalacostraca</taxon>
        <taxon>Eucarida</taxon>
        <taxon>Decapoda</taxon>
        <taxon>Pleocyemata</taxon>
        <taxon>Caridea</taxon>
        <taxon>Atyoidea</taxon>
        <taxon>Atyidae</taxon>
        <taxon>Halocaridina</taxon>
    </lineage>
</organism>
<feature type="disulfide bond" evidence="10">
    <location>
        <begin position="185"/>
        <end position="197"/>
    </location>
</feature>
<dbReference type="EMBL" id="JAXCGZ010018958">
    <property type="protein sequence ID" value="KAK7066999.1"/>
    <property type="molecule type" value="Genomic_DNA"/>
</dbReference>
<evidence type="ECO:0000256" key="4">
    <source>
        <dbReference type="ARBA" id="ARBA00022729"/>
    </source>
</evidence>
<dbReference type="GO" id="GO:0005886">
    <property type="term" value="C:plasma membrane"/>
    <property type="evidence" value="ECO:0007669"/>
    <property type="project" value="TreeGrafter"/>
</dbReference>
<evidence type="ECO:0000313" key="11">
    <source>
        <dbReference type="EMBL" id="KAK7066999.1"/>
    </source>
</evidence>
<dbReference type="PROSITE" id="PS01209">
    <property type="entry name" value="LDLRA_1"/>
    <property type="match status" value="4"/>
</dbReference>
<dbReference type="CDD" id="cd00112">
    <property type="entry name" value="LDLa"/>
    <property type="match status" value="11"/>
</dbReference>
<dbReference type="FunFam" id="4.10.400.10:FF:000034">
    <property type="entry name" value="Low-density lipoprotein receptor-related protein 2"/>
    <property type="match status" value="4"/>
</dbReference>
<dbReference type="AlphaFoldDB" id="A0AAN8ZXG1"/>
<evidence type="ECO:0000256" key="8">
    <source>
        <dbReference type="ARBA" id="ARBA00023157"/>
    </source>
</evidence>
<feature type="disulfide bond" evidence="10">
    <location>
        <begin position="144"/>
        <end position="156"/>
    </location>
</feature>
<name>A0AAN8ZXG1_HALRR</name>
<feature type="disulfide bond" evidence="10">
    <location>
        <begin position="163"/>
        <end position="178"/>
    </location>
</feature>
<dbReference type="FunFam" id="4.10.400.10:FF:000002">
    <property type="entry name" value="Low-density lipoprotein receptor-related protein 1"/>
    <property type="match status" value="1"/>
</dbReference>
<proteinExistence type="predicted"/>
<feature type="disulfide bond" evidence="10">
    <location>
        <begin position="346"/>
        <end position="358"/>
    </location>
</feature>
<feature type="disulfide bond" evidence="10">
    <location>
        <begin position="391"/>
        <end position="409"/>
    </location>
</feature>
<feature type="disulfide bond" evidence="10">
    <location>
        <begin position="221"/>
        <end position="233"/>
    </location>
</feature>
<feature type="disulfide bond" evidence="10">
    <location>
        <begin position="32"/>
        <end position="47"/>
    </location>
</feature>
<dbReference type="SUPFAM" id="SSF57424">
    <property type="entry name" value="LDL receptor-like module"/>
    <property type="match status" value="11"/>
</dbReference>
<feature type="disulfide bond" evidence="10">
    <location>
        <begin position="56"/>
        <end position="74"/>
    </location>
</feature>
<feature type="disulfide bond" evidence="10">
    <location>
        <begin position="151"/>
        <end position="169"/>
    </location>
</feature>
<feature type="disulfide bond" evidence="10">
    <location>
        <begin position="192"/>
        <end position="210"/>
    </location>
</feature>
<dbReference type="InterPro" id="IPR036055">
    <property type="entry name" value="LDL_receptor-like_sf"/>
</dbReference>
<feature type="disulfide bond" evidence="10">
    <location>
        <begin position="296"/>
        <end position="308"/>
    </location>
</feature>
<dbReference type="Proteomes" id="UP001381693">
    <property type="component" value="Unassembled WGS sequence"/>
</dbReference>
<feature type="disulfide bond" evidence="10">
    <location>
        <begin position="257"/>
        <end position="269"/>
    </location>
</feature>
<sequence>MLSCYVVCFSACSSNEFKCLRDGTCIDLVRQCDGYPDCSDGSDEANCRCPPDQWRCLNGQCIPNSYRCDGRLDCVDGSDETVECRIPTTPLTPPVTPSTRCQEDEFECQNLNCITRAYLCDGIPDCSDGSDEQNCPPPITPVQCTSTQFSCSTGECVGLDKRCNGDTDCLDGSDESGCPPVDRQCTQNEFRCTDGACIDKEWRCDNVPDCSDASDEIGCGCKASEFQCGDGSCIPEYERCDGTFDCSDQSDERSNCCGINDFQCNNGDCIPSSQRCNGYPECLDQSDEYNCTFGPCTANEFLCGSAECISTFARCDGRVDCFDGSDELDCPPEPVGPVVRPQPTECAYYQFRCGNGLCIDDYQRCDGQNDCQDGSDERDCTFGCQTYEFECRGGQCISQSARCDGRRDCLDGSDEVDCTPDIYTTTTTTSTTTARPPPTSMSKMLFHNIADYFICRDGSYIDSYRRCDGRIDCTDGSDEDERCAEQTDYLDLRTYPDGQTIQQSKSSYFGTNPYTHTATPPSPYLLPSSEVPMLLSVSPFRFPFTFFWAVVLVVFKPTGSDHLEFQASYKSRFNHLVRAPNLIRLSRSDPLVKAPSLFCQTRSDNLQTKLGKVGVGGCHKRNWCRITSSCCQAPGQTIIAHRVDDPSRVMVCDCGSPLSPRSSEE</sequence>
<feature type="disulfide bond" evidence="10">
    <location>
        <begin position="276"/>
        <end position="291"/>
    </location>
</feature>
<keyword evidence="8 10" id="KW-1015">Disulfide bond</keyword>
<comment type="caution">
    <text evidence="11">The sequence shown here is derived from an EMBL/GenBank/DDBJ whole genome shotgun (WGS) entry which is preliminary data.</text>
</comment>
<keyword evidence="4" id="KW-0732">Signal</keyword>
<dbReference type="SMART" id="SM00192">
    <property type="entry name" value="LDLa"/>
    <property type="match status" value="11"/>
</dbReference>
<dbReference type="Gene3D" id="4.10.400.10">
    <property type="entry name" value="Low-density Lipoprotein Receptor"/>
    <property type="match status" value="11"/>
</dbReference>
<keyword evidence="12" id="KW-1185">Reference proteome</keyword>
<dbReference type="GO" id="GO:0016192">
    <property type="term" value="P:vesicle-mediated transport"/>
    <property type="evidence" value="ECO:0007669"/>
    <property type="project" value="UniProtKB-ARBA"/>
</dbReference>
<feature type="disulfide bond" evidence="10">
    <location>
        <begin position="403"/>
        <end position="418"/>
    </location>
</feature>
<dbReference type="PANTHER" id="PTHR24270">
    <property type="entry name" value="LOW-DENSITY LIPOPROTEIN RECEPTOR-RELATED"/>
    <property type="match status" value="1"/>
</dbReference>
<feature type="disulfide bond" evidence="10">
    <location>
        <begin position="204"/>
        <end position="219"/>
    </location>
</feature>
<feature type="disulfide bond" evidence="10">
    <location>
        <begin position="101"/>
        <end position="113"/>
    </location>
</feature>
<feature type="disulfide bond" evidence="10">
    <location>
        <begin position="365"/>
        <end position="380"/>
    </location>
</feature>
<evidence type="ECO:0000256" key="9">
    <source>
        <dbReference type="ARBA" id="ARBA00023180"/>
    </source>
</evidence>
<dbReference type="PANTHER" id="PTHR24270:SF61">
    <property type="entry name" value="EGF-LIKE DOMAIN-CONTAINING PROTEIN"/>
    <property type="match status" value="1"/>
</dbReference>
<feature type="disulfide bond" evidence="10">
    <location>
        <begin position="384"/>
        <end position="396"/>
    </location>
</feature>
<comment type="subcellular location">
    <subcellularLocation>
        <location evidence="2">Endomembrane system</location>
    </subcellularLocation>
    <subcellularLocation>
        <location evidence="1">Membrane</location>
        <topology evidence="1">Single-pass membrane protein</topology>
    </subcellularLocation>
</comment>
<evidence type="ECO:0000313" key="12">
    <source>
        <dbReference type="Proteomes" id="UP001381693"/>
    </source>
</evidence>
<reference evidence="11 12" key="1">
    <citation type="submission" date="2023-11" db="EMBL/GenBank/DDBJ databases">
        <title>Halocaridina rubra genome assembly.</title>
        <authorList>
            <person name="Smith C."/>
        </authorList>
    </citation>
    <scope>NUCLEOTIDE SEQUENCE [LARGE SCALE GENOMIC DNA]</scope>
    <source>
        <strain evidence="11">EP-1</strain>
        <tissue evidence="11">Whole</tissue>
    </source>
</reference>
<evidence type="ECO:0000256" key="7">
    <source>
        <dbReference type="ARBA" id="ARBA00023136"/>
    </source>
</evidence>
<keyword evidence="5" id="KW-0677">Repeat</keyword>
<feature type="disulfide bond" evidence="10">
    <location>
        <begin position="49"/>
        <end position="61"/>
    </location>
</feature>
<keyword evidence="6" id="KW-1133">Transmembrane helix</keyword>
<evidence type="ECO:0000256" key="6">
    <source>
        <dbReference type="ARBA" id="ARBA00022989"/>
    </source>
</evidence>
<accession>A0AAN8ZXG1</accession>
<keyword evidence="7" id="KW-0472">Membrane</keyword>
<evidence type="ECO:0000256" key="3">
    <source>
        <dbReference type="ARBA" id="ARBA00022692"/>
    </source>
</evidence>
<keyword evidence="9" id="KW-0325">Glycoprotein</keyword>
<feature type="disulfide bond" evidence="10">
    <location>
        <begin position="108"/>
        <end position="126"/>
    </location>
</feature>
<feature type="disulfide bond" evidence="10">
    <location>
        <begin position="315"/>
        <end position="330"/>
    </location>
</feature>
<feature type="disulfide bond" evidence="10">
    <location>
        <begin position="353"/>
        <end position="371"/>
    </location>
</feature>
<keyword evidence="3" id="KW-0812">Transmembrane</keyword>
<dbReference type="InterPro" id="IPR002172">
    <property type="entry name" value="LDrepeatLR_classA_rpt"/>
</dbReference>
<dbReference type="InterPro" id="IPR050685">
    <property type="entry name" value="LDLR"/>
</dbReference>
<evidence type="ECO:0000256" key="1">
    <source>
        <dbReference type="ARBA" id="ARBA00004167"/>
    </source>
</evidence>
<dbReference type="PRINTS" id="PR00261">
    <property type="entry name" value="LDLRECEPTOR"/>
</dbReference>
<dbReference type="GO" id="GO:0012505">
    <property type="term" value="C:endomembrane system"/>
    <property type="evidence" value="ECO:0007669"/>
    <property type="project" value="UniProtKB-SubCell"/>
</dbReference>
<evidence type="ECO:0000256" key="5">
    <source>
        <dbReference type="ARBA" id="ARBA00022737"/>
    </source>
</evidence>
<evidence type="ECO:0000256" key="2">
    <source>
        <dbReference type="ARBA" id="ARBA00004308"/>
    </source>
</evidence>
<gene>
    <name evidence="11" type="ORF">SK128_024177</name>
</gene>
<feature type="disulfide bond" evidence="10">
    <location>
        <begin position="455"/>
        <end position="473"/>
    </location>
</feature>
<feature type="disulfide bond" evidence="10">
    <location>
        <begin position="264"/>
        <end position="282"/>
    </location>
</feature>
<feature type="disulfide bond" evidence="10">
    <location>
        <begin position="228"/>
        <end position="246"/>
    </location>
</feature>
<feature type="disulfide bond" evidence="10">
    <location>
        <begin position="303"/>
        <end position="321"/>
    </location>
</feature>
<dbReference type="PROSITE" id="PS50068">
    <property type="entry name" value="LDLRA_2"/>
    <property type="match status" value="11"/>
</dbReference>
<dbReference type="Pfam" id="PF00057">
    <property type="entry name" value="Ldl_recept_a"/>
    <property type="match status" value="11"/>
</dbReference>
<comment type="caution">
    <text evidence="10">Lacks conserved residue(s) required for the propagation of feature annotation.</text>
</comment>
<feature type="disulfide bond" evidence="10">
    <location>
        <begin position="120"/>
        <end position="135"/>
    </location>
</feature>
<dbReference type="InterPro" id="IPR023415">
    <property type="entry name" value="LDLR_class-A_CS"/>
</dbReference>